<accession>A0A7R9Q829</accession>
<keyword evidence="10" id="KW-1185">Reference proteome</keyword>
<dbReference type="EMBL" id="CAJPIZ010017999">
    <property type="protein sequence ID" value="CAG2116363.1"/>
    <property type="molecule type" value="Genomic_DNA"/>
</dbReference>
<dbReference type="AlphaFoldDB" id="A0A7R9Q829"/>
<evidence type="ECO:0000256" key="4">
    <source>
        <dbReference type="ARBA" id="ARBA00022825"/>
    </source>
</evidence>
<dbReference type="GO" id="GO:0008236">
    <property type="term" value="F:serine-type peptidase activity"/>
    <property type="evidence" value="ECO:0007669"/>
    <property type="project" value="UniProtKB-KW"/>
</dbReference>
<organism evidence="9">
    <name type="scientific">Medioppia subpectinata</name>
    <dbReference type="NCBI Taxonomy" id="1979941"/>
    <lineage>
        <taxon>Eukaryota</taxon>
        <taxon>Metazoa</taxon>
        <taxon>Ecdysozoa</taxon>
        <taxon>Arthropoda</taxon>
        <taxon>Chelicerata</taxon>
        <taxon>Arachnida</taxon>
        <taxon>Acari</taxon>
        <taxon>Acariformes</taxon>
        <taxon>Sarcoptiformes</taxon>
        <taxon>Oribatida</taxon>
        <taxon>Brachypylina</taxon>
        <taxon>Oppioidea</taxon>
        <taxon>Oppiidae</taxon>
        <taxon>Medioppia</taxon>
    </lineage>
</organism>
<evidence type="ECO:0000256" key="3">
    <source>
        <dbReference type="ARBA" id="ARBA00022801"/>
    </source>
</evidence>
<dbReference type="PROSITE" id="PS51888">
    <property type="entry name" value="CLIP"/>
    <property type="match status" value="1"/>
</dbReference>
<dbReference type="InterPro" id="IPR038511">
    <property type="entry name" value="TAP42/TAP46-like_sf"/>
</dbReference>
<dbReference type="Gene3D" id="3.30.1640.30">
    <property type="match status" value="1"/>
</dbReference>
<dbReference type="Pfam" id="PF04177">
    <property type="entry name" value="TAP42"/>
    <property type="match status" value="1"/>
</dbReference>
<evidence type="ECO:0000313" key="9">
    <source>
        <dbReference type="EMBL" id="CAD7635933.1"/>
    </source>
</evidence>
<dbReference type="EMBL" id="OC872574">
    <property type="protein sequence ID" value="CAD7635933.1"/>
    <property type="molecule type" value="Genomic_DNA"/>
</dbReference>
<evidence type="ECO:0000256" key="5">
    <source>
        <dbReference type="ARBA" id="ARBA00023157"/>
    </source>
</evidence>
<feature type="non-terminal residue" evidence="9">
    <location>
        <position position="1"/>
    </location>
</feature>
<dbReference type="FunFam" id="1.25.40.540:FF:000003">
    <property type="entry name" value="Immunoglobulin (CD79A)-binding protein 1"/>
    <property type="match status" value="1"/>
</dbReference>
<evidence type="ECO:0000259" key="8">
    <source>
        <dbReference type="PROSITE" id="PS51888"/>
    </source>
</evidence>
<feature type="region of interest" description="Disordered" evidence="7">
    <location>
        <begin position="390"/>
        <end position="428"/>
    </location>
</feature>
<feature type="region of interest" description="Disordered" evidence="7">
    <location>
        <begin position="101"/>
        <end position="121"/>
    </location>
</feature>
<evidence type="ECO:0000256" key="7">
    <source>
        <dbReference type="SAM" id="MobiDB-lite"/>
    </source>
</evidence>
<evidence type="ECO:0000256" key="2">
    <source>
        <dbReference type="ARBA" id="ARBA00022729"/>
    </source>
</evidence>
<dbReference type="GO" id="GO:0005829">
    <property type="term" value="C:cytosol"/>
    <property type="evidence" value="ECO:0007669"/>
    <property type="project" value="TreeGrafter"/>
</dbReference>
<keyword evidence="5" id="KW-1015">Disulfide bond</keyword>
<feature type="compositionally biased region" description="Basic and acidic residues" evidence="7">
    <location>
        <begin position="101"/>
        <end position="110"/>
    </location>
</feature>
<keyword evidence="4" id="KW-0720">Serine protease</keyword>
<reference evidence="9" key="1">
    <citation type="submission" date="2020-11" db="EMBL/GenBank/DDBJ databases">
        <authorList>
            <person name="Tran Van P."/>
        </authorList>
    </citation>
    <scope>NUCLEOTIDE SEQUENCE</scope>
</reference>
<gene>
    <name evidence="9" type="ORF">OSB1V03_LOCUS16323</name>
</gene>
<keyword evidence="2" id="KW-0732">Signal</keyword>
<dbReference type="GO" id="GO:0006508">
    <property type="term" value="P:proteolysis"/>
    <property type="evidence" value="ECO:0007669"/>
    <property type="project" value="UniProtKB-KW"/>
</dbReference>
<dbReference type="PANTHER" id="PTHR10933:SF9">
    <property type="entry name" value="IMMUNOGLOBULIN-BINDING PROTEIN 1"/>
    <property type="match status" value="1"/>
</dbReference>
<dbReference type="SMART" id="SM00680">
    <property type="entry name" value="CLIP"/>
    <property type="match status" value="1"/>
</dbReference>
<keyword evidence="3" id="KW-0378">Hydrolase</keyword>
<dbReference type="OrthoDB" id="10261753at2759"/>
<proteinExistence type="inferred from homology"/>
<dbReference type="InterPro" id="IPR022700">
    <property type="entry name" value="CLIP"/>
</dbReference>
<dbReference type="InterPro" id="IPR007304">
    <property type="entry name" value="TAP46-like"/>
</dbReference>
<feature type="compositionally biased region" description="Basic residues" evidence="7">
    <location>
        <begin position="393"/>
        <end position="402"/>
    </location>
</feature>
<keyword evidence="1" id="KW-0645">Protease</keyword>
<evidence type="ECO:0000256" key="6">
    <source>
        <dbReference type="ARBA" id="ARBA00034730"/>
    </source>
</evidence>
<protein>
    <recommendedName>
        <fullName evidence="8">Clip domain-containing protein</fullName>
    </recommendedName>
</protein>
<dbReference type="Gene3D" id="1.25.40.540">
    <property type="entry name" value="TAP42-like family"/>
    <property type="match status" value="1"/>
</dbReference>
<evidence type="ECO:0000313" key="10">
    <source>
        <dbReference type="Proteomes" id="UP000759131"/>
    </source>
</evidence>
<dbReference type="GO" id="GO:0009966">
    <property type="term" value="P:regulation of signal transduction"/>
    <property type="evidence" value="ECO:0007669"/>
    <property type="project" value="InterPro"/>
</dbReference>
<dbReference type="Pfam" id="PF12032">
    <property type="entry name" value="CLIP"/>
    <property type="match status" value="1"/>
</dbReference>
<dbReference type="GO" id="GO:0051721">
    <property type="term" value="F:protein phosphatase 2A binding"/>
    <property type="evidence" value="ECO:0007669"/>
    <property type="project" value="TreeGrafter"/>
</dbReference>
<dbReference type="Proteomes" id="UP000759131">
    <property type="component" value="Unassembled WGS sequence"/>
</dbReference>
<comment type="similarity">
    <text evidence="6">Belongs to the IGBP1/TAP42 family.</text>
</comment>
<dbReference type="InterPro" id="IPR038565">
    <property type="entry name" value="CLIP_sf"/>
</dbReference>
<dbReference type="PANTHER" id="PTHR10933">
    <property type="entry name" value="IMMUNOGLOBULIN-BINDING PROTEIN 1"/>
    <property type="match status" value="1"/>
</dbReference>
<dbReference type="GO" id="GO:0035303">
    <property type="term" value="P:regulation of dephosphorylation"/>
    <property type="evidence" value="ECO:0007669"/>
    <property type="project" value="TreeGrafter"/>
</dbReference>
<sequence>KDTTLDTNDTPFQNKVSEALRALEESTRLVNELSLFSANESVEEIATKNMKYLLLPALLADLTLMSRISHRQEVLNIAEIYFNDFIQRLNDYQICDIEVKRTDSSSDDQKPSGPSVPSLDSAVFNRNDKIRRFREGKEMDSRLDQLRKQMSQTDDDADDEVLRDYFLTLLKRWINHSLEELNAIETEKPILEYMKQMKASNGDNKSARIGPKAKASAKLKPIIITRNEMQKKVYGLGYPSLPILSVDDFISQKVEEGSLAITNSQIYDNSLLNRAVNPDKIRLEDEAEEERKERLVERDDEQSLRRAREMDDWKDVDFPIEESEECITPDGKTGICELLVRCDQLLSSRNIKILRQSICGYDDEVPKVCCPLTMKTIQSTTTKVIVKTTAKPVTKRPKRPKAIRTSSRPTNDRPNKSNPNLKPSKLPEFKLSQLFDKGFDLNRELKDTTLDTNDTPFQVLLTQLSPKTTK</sequence>
<name>A0A7R9Q829_9ACAR</name>
<evidence type="ECO:0000256" key="1">
    <source>
        <dbReference type="ARBA" id="ARBA00022670"/>
    </source>
</evidence>
<feature type="domain" description="Clip" evidence="8">
    <location>
        <begin position="325"/>
        <end position="370"/>
    </location>
</feature>